<organism evidence="1 2">
    <name type="scientific">Dictyostelium purpureum</name>
    <name type="common">Slime mold</name>
    <dbReference type="NCBI Taxonomy" id="5786"/>
    <lineage>
        <taxon>Eukaryota</taxon>
        <taxon>Amoebozoa</taxon>
        <taxon>Evosea</taxon>
        <taxon>Eumycetozoa</taxon>
        <taxon>Dictyostelia</taxon>
        <taxon>Dictyosteliales</taxon>
        <taxon>Dictyosteliaceae</taxon>
        <taxon>Dictyostelium</taxon>
    </lineage>
</organism>
<sequence length="49" mass="5705">MLTEKPTENPSIFTRFKNRGKDQFSGWALIGKLYSDDKAIEKEEKEKAE</sequence>
<dbReference type="AlphaFoldDB" id="F0ZDD8"/>
<dbReference type="InParanoid" id="F0ZDD8"/>
<name>F0ZDD8_DICPU</name>
<proteinExistence type="predicted"/>
<dbReference type="EMBL" id="GL870985">
    <property type="protein sequence ID" value="EGC38025.1"/>
    <property type="molecule type" value="Genomic_DNA"/>
</dbReference>
<dbReference type="VEuPathDB" id="AmoebaDB:DICPUDRAFT_149318"/>
<dbReference type="Proteomes" id="UP000001064">
    <property type="component" value="Unassembled WGS sequence"/>
</dbReference>
<protein>
    <submittedName>
        <fullName evidence="1">Uncharacterized protein</fullName>
    </submittedName>
</protein>
<evidence type="ECO:0000313" key="1">
    <source>
        <dbReference type="EMBL" id="EGC38025.1"/>
    </source>
</evidence>
<dbReference type="KEGG" id="dpp:DICPUDRAFT_149318"/>
<dbReference type="RefSeq" id="XP_003285426.1">
    <property type="nucleotide sequence ID" value="XM_003285378.1"/>
</dbReference>
<evidence type="ECO:0000313" key="2">
    <source>
        <dbReference type="Proteomes" id="UP000001064"/>
    </source>
</evidence>
<accession>F0ZDD8</accession>
<dbReference type="GeneID" id="10502870"/>
<reference evidence="2" key="1">
    <citation type="journal article" date="2011" name="Genome Biol.">
        <title>Comparative genomics of the social amoebae Dictyostelium discoideum and Dictyostelium purpureum.</title>
        <authorList>
            <consortium name="US DOE Joint Genome Institute (JGI-PGF)"/>
            <person name="Sucgang R."/>
            <person name="Kuo A."/>
            <person name="Tian X."/>
            <person name="Salerno W."/>
            <person name="Parikh A."/>
            <person name="Feasley C.L."/>
            <person name="Dalin E."/>
            <person name="Tu H."/>
            <person name="Huang E."/>
            <person name="Barry K."/>
            <person name="Lindquist E."/>
            <person name="Shapiro H."/>
            <person name="Bruce D."/>
            <person name="Schmutz J."/>
            <person name="Salamov A."/>
            <person name="Fey P."/>
            <person name="Gaudet P."/>
            <person name="Anjard C."/>
            <person name="Babu M.M."/>
            <person name="Basu S."/>
            <person name="Bushmanova Y."/>
            <person name="van der Wel H."/>
            <person name="Katoh-Kurasawa M."/>
            <person name="Dinh C."/>
            <person name="Coutinho P.M."/>
            <person name="Saito T."/>
            <person name="Elias M."/>
            <person name="Schaap P."/>
            <person name="Kay R.R."/>
            <person name="Henrissat B."/>
            <person name="Eichinger L."/>
            <person name="Rivero F."/>
            <person name="Putnam N.H."/>
            <person name="West C.M."/>
            <person name="Loomis W.F."/>
            <person name="Chisholm R.L."/>
            <person name="Shaulsky G."/>
            <person name="Strassmann J.E."/>
            <person name="Queller D.C."/>
            <person name="Kuspa A."/>
            <person name="Grigoriev I.V."/>
        </authorList>
    </citation>
    <scope>NUCLEOTIDE SEQUENCE [LARGE SCALE GENOMIC DNA]</scope>
    <source>
        <strain evidence="2">QSDP1</strain>
    </source>
</reference>
<gene>
    <name evidence="1" type="ORF">DICPUDRAFT_149318</name>
</gene>
<keyword evidence="2" id="KW-1185">Reference proteome</keyword>